<organism evidence="3 4">
    <name type="scientific">Dyella nitratireducens</name>
    <dbReference type="NCBI Taxonomy" id="1849580"/>
    <lineage>
        <taxon>Bacteria</taxon>
        <taxon>Pseudomonadati</taxon>
        <taxon>Pseudomonadota</taxon>
        <taxon>Gammaproteobacteria</taxon>
        <taxon>Lysobacterales</taxon>
        <taxon>Rhodanobacteraceae</taxon>
        <taxon>Dyella</taxon>
    </lineage>
</organism>
<gene>
    <name evidence="3" type="ORF">GCM10010981_09520</name>
</gene>
<evidence type="ECO:0000256" key="1">
    <source>
        <dbReference type="SAM" id="MobiDB-lite"/>
    </source>
</evidence>
<feature type="region of interest" description="Disordered" evidence="1">
    <location>
        <begin position="83"/>
        <end position="116"/>
    </location>
</feature>
<keyword evidence="4" id="KW-1185">Reference proteome</keyword>
<protein>
    <submittedName>
        <fullName evidence="3">Uncharacterized protein</fullName>
    </submittedName>
</protein>
<dbReference type="EMBL" id="BMJA01000001">
    <property type="protein sequence ID" value="GGA23301.1"/>
    <property type="molecule type" value="Genomic_DNA"/>
</dbReference>
<keyword evidence="2" id="KW-0812">Transmembrane</keyword>
<proteinExistence type="predicted"/>
<feature type="transmembrane region" description="Helical" evidence="2">
    <location>
        <begin position="315"/>
        <end position="334"/>
    </location>
</feature>
<keyword evidence="2" id="KW-0472">Membrane</keyword>
<evidence type="ECO:0000313" key="4">
    <source>
        <dbReference type="Proteomes" id="UP000620046"/>
    </source>
</evidence>
<keyword evidence="2" id="KW-1133">Transmembrane helix</keyword>
<evidence type="ECO:0000256" key="2">
    <source>
        <dbReference type="SAM" id="Phobius"/>
    </source>
</evidence>
<dbReference type="Proteomes" id="UP000620046">
    <property type="component" value="Unassembled WGS sequence"/>
</dbReference>
<evidence type="ECO:0000313" key="3">
    <source>
        <dbReference type="EMBL" id="GGA23301.1"/>
    </source>
</evidence>
<name>A0ABQ1FMW4_9GAMM</name>
<comment type="caution">
    <text evidence="3">The sequence shown here is derived from an EMBL/GenBank/DDBJ whole genome shotgun (WGS) entry which is preliminary data.</text>
</comment>
<accession>A0ABQ1FMW4</accession>
<reference evidence="4" key="1">
    <citation type="journal article" date="2019" name="Int. J. Syst. Evol. Microbiol.">
        <title>The Global Catalogue of Microorganisms (GCM) 10K type strain sequencing project: providing services to taxonomists for standard genome sequencing and annotation.</title>
        <authorList>
            <consortium name="The Broad Institute Genomics Platform"/>
            <consortium name="The Broad Institute Genome Sequencing Center for Infectious Disease"/>
            <person name="Wu L."/>
            <person name="Ma J."/>
        </authorList>
    </citation>
    <scope>NUCLEOTIDE SEQUENCE [LARGE SCALE GENOMIC DNA]</scope>
    <source>
        <strain evidence="4">CGMCC 1.15439</strain>
    </source>
</reference>
<sequence length="345" mass="39567">MPFAQQPVKTSMHEIKLPGDPNRYWVNSLSNEHGRFKLYTKHPQTDAPVETGKMVRADGKGWRLDNDAPDDNHVTTIVVEPNANQQGPSAPIAGSSHQHPAVHQPESPSDGRDGHAQVDEVNRAKELAESKGFSFPNPDFVKKDLEYQALRDGAYKTIAALIDGGDKMHHVTQVFAELRGILGRKRNAIQLRDAQGDALYRLDGGLSQYLLHKDWRIPWGSTRKEFSFPSEWSIPWLKWIGWKEVPPKYQNYSSIIEGRKAEFEKQIENYANNPPRSYGEVVDFRSRRQKDLNDIIKTYVEDKRMRRQEYVWRRNFIYTIFAGMGIGVGIVYSVDRILAMFNSNK</sequence>